<feature type="domain" description="FIST" evidence="1">
    <location>
        <begin position="185"/>
        <end position="250"/>
    </location>
</feature>
<protein>
    <recommendedName>
        <fullName evidence="1">FIST domain-containing protein</fullName>
    </recommendedName>
</protein>
<dbReference type="Proteomes" id="UP000886523">
    <property type="component" value="Unassembled WGS sequence"/>
</dbReference>
<dbReference type="EMBL" id="MU129020">
    <property type="protein sequence ID" value="KAF9510238.1"/>
    <property type="molecule type" value="Genomic_DNA"/>
</dbReference>
<gene>
    <name evidence="2" type="ORF">BS47DRAFT_1319814</name>
</gene>
<evidence type="ECO:0000313" key="2">
    <source>
        <dbReference type="EMBL" id="KAF9510238.1"/>
    </source>
</evidence>
<proteinExistence type="predicted"/>
<organism evidence="2 3">
    <name type="scientific">Hydnum rufescens UP504</name>
    <dbReference type="NCBI Taxonomy" id="1448309"/>
    <lineage>
        <taxon>Eukaryota</taxon>
        <taxon>Fungi</taxon>
        <taxon>Dikarya</taxon>
        <taxon>Basidiomycota</taxon>
        <taxon>Agaricomycotina</taxon>
        <taxon>Agaricomycetes</taxon>
        <taxon>Cantharellales</taxon>
        <taxon>Hydnaceae</taxon>
        <taxon>Hydnum</taxon>
    </lineage>
</organism>
<accession>A0A9P6AQM8</accession>
<dbReference type="Pfam" id="PF08495">
    <property type="entry name" value="FIST"/>
    <property type="match status" value="1"/>
</dbReference>
<dbReference type="OrthoDB" id="10251508at2759"/>
<keyword evidence="3" id="KW-1185">Reference proteome</keyword>
<comment type="caution">
    <text evidence="2">The sequence shown here is derived from an EMBL/GenBank/DDBJ whole genome shotgun (WGS) entry which is preliminary data.</text>
</comment>
<dbReference type="InterPro" id="IPR013702">
    <property type="entry name" value="FIST_domain_N"/>
</dbReference>
<sequence>MIKASTFIATSSNALLRYLAARTPNPSRNNALFCLSANSDNLVGLTARLGEFGRETAGCISSSLPHLEGRVICSLLEIPTGISAPFLSHIPGHPDIQVGRYHGMHTHRNKAVDHVSEEKMERILMNDGDWTNFGADSNTHTIPSGLDKSQEYETILFFSDRFPEGLNASLDHYFPRTLKMGLIGSSTPFVTGRPVTLLQNSSVLSEGAVGFAVRAPFSIPRERFQGLEPISDVLVVTESQSNLIHTLNNKNPSQLLVQAINSSSISSRVPLLSLKDEEYYLAVLDTKGESIDKLFTILSGDPSRGSLALNARSSPPVGACIQLLRRARSLDPSDPLNRIPKQSHSITFITSPSDVPLSSLKDIDGEEGITLGNRFVASSENGYLLGGPQPIWHTSVEGASVTSSWTQ</sequence>
<reference evidence="2" key="1">
    <citation type="journal article" date="2020" name="Nat. Commun.">
        <title>Large-scale genome sequencing of mycorrhizal fungi provides insights into the early evolution of symbiotic traits.</title>
        <authorList>
            <person name="Miyauchi S."/>
            <person name="Kiss E."/>
            <person name="Kuo A."/>
            <person name="Drula E."/>
            <person name="Kohler A."/>
            <person name="Sanchez-Garcia M."/>
            <person name="Morin E."/>
            <person name="Andreopoulos B."/>
            <person name="Barry K.W."/>
            <person name="Bonito G."/>
            <person name="Buee M."/>
            <person name="Carver A."/>
            <person name="Chen C."/>
            <person name="Cichocki N."/>
            <person name="Clum A."/>
            <person name="Culley D."/>
            <person name="Crous P.W."/>
            <person name="Fauchery L."/>
            <person name="Girlanda M."/>
            <person name="Hayes R.D."/>
            <person name="Keri Z."/>
            <person name="LaButti K."/>
            <person name="Lipzen A."/>
            <person name="Lombard V."/>
            <person name="Magnuson J."/>
            <person name="Maillard F."/>
            <person name="Murat C."/>
            <person name="Nolan M."/>
            <person name="Ohm R.A."/>
            <person name="Pangilinan J."/>
            <person name="Pereira M.F."/>
            <person name="Perotto S."/>
            <person name="Peter M."/>
            <person name="Pfister S."/>
            <person name="Riley R."/>
            <person name="Sitrit Y."/>
            <person name="Stielow J.B."/>
            <person name="Szollosi G."/>
            <person name="Zifcakova L."/>
            <person name="Stursova M."/>
            <person name="Spatafora J.W."/>
            <person name="Tedersoo L."/>
            <person name="Vaario L.M."/>
            <person name="Yamada A."/>
            <person name="Yan M."/>
            <person name="Wang P."/>
            <person name="Xu J."/>
            <person name="Bruns T."/>
            <person name="Baldrian P."/>
            <person name="Vilgalys R."/>
            <person name="Dunand C."/>
            <person name="Henrissat B."/>
            <person name="Grigoriev I.V."/>
            <person name="Hibbett D."/>
            <person name="Nagy L.G."/>
            <person name="Martin F.M."/>
        </authorList>
    </citation>
    <scope>NUCLEOTIDE SEQUENCE</scope>
    <source>
        <strain evidence="2">UP504</strain>
    </source>
</reference>
<evidence type="ECO:0000259" key="1">
    <source>
        <dbReference type="Pfam" id="PF08495"/>
    </source>
</evidence>
<dbReference type="AlphaFoldDB" id="A0A9P6AQM8"/>
<name>A0A9P6AQM8_9AGAM</name>
<evidence type="ECO:0000313" key="3">
    <source>
        <dbReference type="Proteomes" id="UP000886523"/>
    </source>
</evidence>